<dbReference type="Proteomes" id="UP000195981">
    <property type="component" value="Unassembled WGS sequence"/>
</dbReference>
<dbReference type="GO" id="GO:0046872">
    <property type="term" value="F:metal ion binding"/>
    <property type="evidence" value="ECO:0007669"/>
    <property type="project" value="InterPro"/>
</dbReference>
<protein>
    <recommendedName>
        <fullName evidence="1">HMA domain-containing protein</fullName>
    </recommendedName>
</protein>
<sequence>MTTAISAVEGVEDVRVDLVPGGVSTVTVVAAASPAAVRAAITEAGYNVADT</sequence>
<evidence type="ECO:0000313" key="2">
    <source>
        <dbReference type="EMBL" id="SLM93432.1"/>
    </source>
</evidence>
<dbReference type="InterPro" id="IPR036163">
    <property type="entry name" value="HMA_dom_sf"/>
</dbReference>
<organism evidence="2 3">
    <name type="scientific">Brachybacterium nesterenkovii</name>
    <dbReference type="NCBI Taxonomy" id="47847"/>
    <lineage>
        <taxon>Bacteria</taxon>
        <taxon>Bacillati</taxon>
        <taxon>Actinomycetota</taxon>
        <taxon>Actinomycetes</taxon>
        <taxon>Micrococcales</taxon>
        <taxon>Dermabacteraceae</taxon>
        <taxon>Brachybacterium</taxon>
    </lineage>
</organism>
<dbReference type="SUPFAM" id="SSF55008">
    <property type="entry name" value="HMA, heavy metal-associated domain"/>
    <property type="match status" value="1"/>
</dbReference>
<keyword evidence="3" id="KW-1185">Reference proteome</keyword>
<accession>A0A1X6X3Q9</accession>
<proteinExistence type="predicted"/>
<feature type="domain" description="HMA" evidence="1">
    <location>
        <begin position="1"/>
        <end position="49"/>
    </location>
</feature>
<dbReference type="PROSITE" id="PS50846">
    <property type="entry name" value="HMA_2"/>
    <property type="match status" value="1"/>
</dbReference>
<evidence type="ECO:0000259" key="1">
    <source>
        <dbReference type="PROSITE" id="PS50846"/>
    </source>
</evidence>
<dbReference type="EMBL" id="FWFG01000085">
    <property type="protein sequence ID" value="SLM93432.1"/>
    <property type="molecule type" value="Genomic_DNA"/>
</dbReference>
<dbReference type="InterPro" id="IPR006121">
    <property type="entry name" value="HMA_dom"/>
</dbReference>
<evidence type="ECO:0000313" key="3">
    <source>
        <dbReference type="Proteomes" id="UP000195981"/>
    </source>
</evidence>
<dbReference type="Gene3D" id="3.30.70.100">
    <property type="match status" value="1"/>
</dbReference>
<reference evidence="2 3" key="1">
    <citation type="submission" date="2017-02" db="EMBL/GenBank/DDBJ databases">
        <authorList>
            <person name="Peterson S.W."/>
        </authorList>
    </citation>
    <scope>NUCLEOTIDE SEQUENCE [LARGE SCALE GENOMIC DNA]</scope>
    <source>
        <strain evidence="2 3">CIP104813</strain>
    </source>
</reference>
<gene>
    <name evidence="2" type="ORF">FM110_09880</name>
</gene>
<name>A0A1X6X3Q9_9MICO</name>
<dbReference type="AlphaFoldDB" id="A0A1X6X3Q9"/>